<gene>
    <name evidence="2" type="ORF">AMTR_s00014p00159570</name>
</gene>
<sequence>MKKLRPSSKALTGGIHVRDEGLATPDTSSTPPLVKHVRVWVHIASTPPPVTPVSAPIIDQERLLLDQEGQVCPRSARGEHQGVHLKESRRDQRLP</sequence>
<dbReference type="AlphaFoldDB" id="W1PGJ3"/>
<protein>
    <submittedName>
        <fullName evidence="2">Uncharacterized protein</fullName>
    </submittedName>
</protein>
<dbReference type="EMBL" id="KI393051">
    <property type="protein sequence ID" value="ERN09127.1"/>
    <property type="molecule type" value="Genomic_DNA"/>
</dbReference>
<proteinExistence type="predicted"/>
<organism evidence="2 3">
    <name type="scientific">Amborella trichopoda</name>
    <dbReference type="NCBI Taxonomy" id="13333"/>
    <lineage>
        <taxon>Eukaryota</taxon>
        <taxon>Viridiplantae</taxon>
        <taxon>Streptophyta</taxon>
        <taxon>Embryophyta</taxon>
        <taxon>Tracheophyta</taxon>
        <taxon>Spermatophyta</taxon>
        <taxon>Magnoliopsida</taxon>
        <taxon>Amborellales</taxon>
        <taxon>Amborellaceae</taxon>
        <taxon>Amborella</taxon>
    </lineage>
</organism>
<accession>W1PGJ3</accession>
<keyword evidence="3" id="KW-1185">Reference proteome</keyword>
<feature type="region of interest" description="Disordered" evidence="1">
    <location>
        <begin position="73"/>
        <end position="95"/>
    </location>
</feature>
<dbReference type="Gramene" id="ERN09127">
    <property type="protein sequence ID" value="ERN09127"/>
    <property type="gene ID" value="AMTR_s00014p00159570"/>
</dbReference>
<feature type="compositionally biased region" description="Basic and acidic residues" evidence="1">
    <location>
        <begin position="76"/>
        <end position="95"/>
    </location>
</feature>
<dbReference type="Proteomes" id="UP000017836">
    <property type="component" value="Unassembled WGS sequence"/>
</dbReference>
<feature type="region of interest" description="Disordered" evidence="1">
    <location>
        <begin position="1"/>
        <end position="31"/>
    </location>
</feature>
<reference evidence="3" key="1">
    <citation type="journal article" date="2013" name="Science">
        <title>The Amborella genome and the evolution of flowering plants.</title>
        <authorList>
            <consortium name="Amborella Genome Project"/>
        </authorList>
    </citation>
    <scope>NUCLEOTIDE SEQUENCE [LARGE SCALE GENOMIC DNA]</scope>
</reference>
<name>W1PGJ3_AMBTC</name>
<evidence type="ECO:0000313" key="3">
    <source>
        <dbReference type="Proteomes" id="UP000017836"/>
    </source>
</evidence>
<evidence type="ECO:0000256" key="1">
    <source>
        <dbReference type="SAM" id="MobiDB-lite"/>
    </source>
</evidence>
<dbReference type="HOGENOM" id="CLU_2375598_0_0_1"/>
<evidence type="ECO:0000313" key="2">
    <source>
        <dbReference type="EMBL" id="ERN09127.1"/>
    </source>
</evidence>